<evidence type="ECO:0000313" key="2">
    <source>
        <dbReference type="Proteomes" id="UP001241377"/>
    </source>
</evidence>
<proteinExistence type="predicted"/>
<protein>
    <submittedName>
        <fullName evidence="1">Uncharacterized protein</fullName>
    </submittedName>
</protein>
<organism evidence="1 2">
    <name type="scientific">Naganishia cerealis</name>
    <dbReference type="NCBI Taxonomy" id="610337"/>
    <lineage>
        <taxon>Eukaryota</taxon>
        <taxon>Fungi</taxon>
        <taxon>Dikarya</taxon>
        <taxon>Basidiomycota</taxon>
        <taxon>Agaricomycotina</taxon>
        <taxon>Tremellomycetes</taxon>
        <taxon>Filobasidiales</taxon>
        <taxon>Filobasidiaceae</taxon>
        <taxon>Naganishia</taxon>
    </lineage>
</organism>
<gene>
    <name evidence="1" type="ORF">QFC19_001955</name>
</gene>
<reference evidence="1" key="1">
    <citation type="submission" date="2023-04" db="EMBL/GenBank/DDBJ databases">
        <title>Draft Genome sequencing of Naganishia species isolated from polar environments using Oxford Nanopore Technology.</title>
        <authorList>
            <person name="Leo P."/>
            <person name="Venkateswaran K."/>
        </authorList>
    </citation>
    <scope>NUCLEOTIDE SEQUENCE</scope>
    <source>
        <strain evidence="1">MNA-CCFEE 5261</strain>
    </source>
</reference>
<sequence length="208" mass="22624">MGEEEYAPTFGYTSKGHPDGLIAETQLLKYIWDNYVQLTEAQNVILIGHGSGCQALMCLINERPVEDLVKMVIQIAGMNTLVKPDTRQDDKIVWFREHSKLYVPQNHPVMDEKGIAKRLRTQIITFPNAKPTDIMNAAWSDFTKAISVALGEPQPKEPFNNVLSDESGGIIGTIAAAQQMTSAAVTGVASAVASVVQSVIPGSNGKQK</sequence>
<accession>A0ACC2WF01</accession>
<evidence type="ECO:0000313" key="1">
    <source>
        <dbReference type="EMBL" id="KAJ9109725.1"/>
    </source>
</evidence>
<comment type="caution">
    <text evidence="1">The sequence shown here is derived from an EMBL/GenBank/DDBJ whole genome shotgun (WGS) entry which is preliminary data.</text>
</comment>
<name>A0ACC2WF01_9TREE</name>
<dbReference type="Proteomes" id="UP001241377">
    <property type="component" value="Unassembled WGS sequence"/>
</dbReference>
<keyword evidence="2" id="KW-1185">Reference proteome</keyword>
<dbReference type="EMBL" id="JASBWR010000016">
    <property type="protein sequence ID" value="KAJ9109725.1"/>
    <property type="molecule type" value="Genomic_DNA"/>
</dbReference>